<accession>A0ABY5YII2</accession>
<dbReference type="RefSeq" id="WP_260561196.1">
    <property type="nucleotide sequence ID" value="NZ_BAABEC010000069.1"/>
</dbReference>
<dbReference type="Proteomes" id="UP001060261">
    <property type="component" value="Chromosome"/>
</dbReference>
<evidence type="ECO:0000313" key="2">
    <source>
        <dbReference type="EMBL" id="UWX64938.1"/>
    </source>
</evidence>
<reference evidence="2" key="1">
    <citation type="submission" date="2022-09" db="EMBL/GenBank/DDBJ databases">
        <title>genome sequence of Deinococcus rubellus.</title>
        <authorList>
            <person name="Srinivasan S."/>
        </authorList>
    </citation>
    <scope>NUCLEOTIDE SEQUENCE</scope>
    <source>
        <strain evidence="2">Ant6</strain>
    </source>
</reference>
<evidence type="ECO:0000256" key="1">
    <source>
        <dbReference type="SAM" id="SignalP"/>
    </source>
</evidence>
<protein>
    <recommendedName>
        <fullName evidence="4">CHRD domain-containing protein</fullName>
    </recommendedName>
</protein>
<keyword evidence="3" id="KW-1185">Reference proteome</keyword>
<dbReference type="EMBL" id="CP104213">
    <property type="protein sequence ID" value="UWX64938.1"/>
    <property type="molecule type" value="Genomic_DNA"/>
</dbReference>
<name>A0ABY5YII2_9DEIO</name>
<feature type="signal peptide" evidence="1">
    <location>
        <begin position="1"/>
        <end position="33"/>
    </location>
</feature>
<proteinExistence type="predicted"/>
<feature type="chain" id="PRO_5046682886" description="CHRD domain-containing protein" evidence="1">
    <location>
        <begin position="34"/>
        <end position="142"/>
    </location>
</feature>
<evidence type="ECO:0000313" key="3">
    <source>
        <dbReference type="Proteomes" id="UP001060261"/>
    </source>
</evidence>
<evidence type="ECO:0008006" key="4">
    <source>
        <dbReference type="Google" id="ProtNLM"/>
    </source>
</evidence>
<sequence length="142" mass="15084">MTDSPIPHLKASLHLRGLLCAGLLAALLCPAQAQSVPAGAKSWQAIQQEDASKHVKFSVVFEKIDPQGYLILKYGSVSLKTRLAGIKISGNSAGVLGLYLPAGALLQAEVVEKGTVQGVILWKNKQNLNEQLMIDGVAEGIR</sequence>
<gene>
    <name evidence="2" type="ORF">N0D28_04560</name>
</gene>
<keyword evidence="1" id="KW-0732">Signal</keyword>
<organism evidence="2 3">
    <name type="scientific">Deinococcus rubellus</name>
    <dbReference type="NCBI Taxonomy" id="1889240"/>
    <lineage>
        <taxon>Bacteria</taxon>
        <taxon>Thermotogati</taxon>
        <taxon>Deinococcota</taxon>
        <taxon>Deinococci</taxon>
        <taxon>Deinococcales</taxon>
        <taxon>Deinococcaceae</taxon>
        <taxon>Deinococcus</taxon>
    </lineage>
</organism>